<name>A0AAE4TNG8_9GAMM</name>
<organism evidence="1 2">
    <name type="scientific">Shewanella xiamenensis</name>
    <dbReference type="NCBI Taxonomy" id="332186"/>
    <lineage>
        <taxon>Bacteria</taxon>
        <taxon>Pseudomonadati</taxon>
        <taxon>Pseudomonadota</taxon>
        <taxon>Gammaproteobacteria</taxon>
        <taxon>Alteromonadales</taxon>
        <taxon>Shewanellaceae</taxon>
        <taxon>Shewanella</taxon>
    </lineage>
</organism>
<comment type="caution">
    <text evidence="1">The sequence shown here is derived from an EMBL/GenBank/DDBJ whole genome shotgun (WGS) entry which is preliminary data.</text>
</comment>
<evidence type="ECO:0000313" key="2">
    <source>
        <dbReference type="Proteomes" id="UP001187859"/>
    </source>
</evidence>
<dbReference type="Proteomes" id="UP001187859">
    <property type="component" value="Unassembled WGS sequence"/>
</dbReference>
<sequence>MPHPIAAHHSAPLLPVESQLLLHLSIACRLAQLPELMHCPTVIQRKNELEAYLQSHICSYAFRERYHVTKLDDGPLKTTALNEVANIQVSRSGRVKLTRIAKPPAINITVSDRTISWLNRSAHHTSHHASQLMINKADSHV</sequence>
<dbReference type="EMBL" id="JASGOQ010000001">
    <property type="protein sequence ID" value="MDV5390773.1"/>
    <property type="molecule type" value="Genomic_DNA"/>
</dbReference>
<dbReference type="RefSeq" id="WP_317519844.1">
    <property type="nucleotide sequence ID" value="NZ_JASGOQ010000001.1"/>
</dbReference>
<accession>A0AAE4TNG8</accession>
<proteinExistence type="predicted"/>
<reference evidence="1" key="1">
    <citation type="submission" date="2023-05" db="EMBL/GenBank/DDBJ databases">
        <title>Colonisation of extended spectrum b-lactamase- and carbapenemase-producing bacteria on hospital surfaces from low- and middle-income countries.</title>
        <authorList>
            <person name="Nieto-Rosado M."/>
            <person name="Sands K."/>
            <person name="Iregbu K."/>
            <person name="Zahra R."/>
            <person name="Mazarati J.B."/>
            <person name="Mehtar S."/>
            <person name="Barnards-Group B."/>
            <person name="Walsh T.R."/>
        </authorList>
    </citation>
    <scope>NUCLEOTIDE SEQUENCE</scope>
    <source>
        <strain evidence="1">PP-E493</strain>
    </source>
</reference>
<protein>
    <submittedName>
        <fullName evidence="1">Uncharacterized protein</fullName>
    </submittedName>
</protein>
<dbReference type="AlphaFoldDB" id="A0AAE4TNG8"/>
<evidence type="ECO:0000313" key="1">
    <source>
        <dbReference type="EMBL" id="MDV5390773.1"/>
    </source>
</evidence>
<gene>
    <name evidence="1" type="ORF">QM089_11005</name>
</gene>